<evidence type="ECO:0000313" key="7">
    <source>
        <dbReference type="EMBL" id="KYQ88663.1"/>
    </source>
</evidence>
<sequence length="991" mass="113540">MDTHLFTPFKSVGYITSPVPYALKRQGLENLFMIATGNEYNVVESGKLRVVRTSEKQNGKIRSVAWFGRLNLTSCKNDILLWNTSFLQYTFKGHSSKVTKIYVFDNILLSLSMNNEFFIWDLKAKKILPNQLPPFSNSQKVTQFIHPKGYYNKIIVAFENGQIQLWNVKTRQLIYTFKGWGSEVTYLEQSPVQDIVAIGLADGRVILHHLRFDMTLCSYTQEGMVTSISFRTDGTHHMASSNNNGHISVWNLDNKTLFHEWRPHRSSIANIEYLPEEPILVSNGNDNALRVWSFTKYDGYPYILRELSGHSEPPTQCQFYGNSNPDSIITISKHSIRSISTKAASHSKEFSHKKEHLKILQQISVNDRRHQAWDTVVSSHKNAKSAYSWDANHATINSKHKYNCKSNINCLTLSNCGNFVFLGQENGCISKFNVQSGIKRADTKFDESSRIGSISALVADPINRFLVSGSTRGQLNFWNFETLSLEHTIKLGSPVTLMELHKDSGMVAVVTDENIIRLYDVDNRNLVREFSIDSNSRINALTFNHDGRWILASSTNLVIRVFDIPSSRMLDWFRVSKPVTSMSFSPLGDFLATTHSNEYPVYIWCNQTYFSSVFLKEPSAQPELLQFPSLQIDSLGHGEDEQYNLKLEDDDREMDDIEFKDISVEEFNKIVNPNEQSHTQIGHLVTLSNLPKSKWQTLLNLDTIKERNKPTIIKEKPELAPFFLTTIQGLEPKFALPSDLLSQKSTTVSNDIQDEVEDPDNIPNPEGWEDWSTPSNTIQQVDEDNVEMQVDEQLEGSKQNGTNGKHHDSDSDNEMEDDEEVEEFINLNNPKIAQSKQEKILAKKGPKEVYTSNRVINVTASKSTRTKFNLELENGFDRKDYRHTLEILKSLSPSEIDFEIRMLTSNDNFADIHFMFNFLLRCLAQRNDYDFVQSLLTHTLKVHGHHLFTPQFAEELQSLQNVTKKSWSQIQDIFQSDICLLRYFTNTLSTN</sequence>
<accession>A0A151Z3W9</accession>
<keyword evidence="8" id="KW-1185">Reference proteome</keyword>
<dbReference type="Proteomes" id="UP000076078">
    <property type="component" value="Unassembled WGS sequence"/>
</dbReference>
<dbReference type="SUPFAM" id="SSF50998">
    <property type="entry name" value="Quinoprotein alcohol dehydrogenase-like"/>
    <property type="match status" value="1"/>
</dbReference>
<keyword evidence="1 3" id="KW-0853">WD repeat</keyword>
<dbReference type="FunCoup" id="A0A151Z3W9">
    <property type="interactions" value="862"/>
</dbReference>
<dbReference type="InterPro" id="IPR007319">
    <property type="entry name" value="WDR36/Utp21_C"/>
</dbReference>
<feature type="compositionally biased region" description="Acidic residues" evidence="4">
    <location>
        <begin position="811"/>
        <end position="821"/>
    </location>
</feature>
<feature type="repeat" description="WD" evidence="3">
    <location>
        <begin position="91"/>
        <end position="130"/>
    </location>
</feature>
<dbReference type="GO" id="GO:0006364">
    <property type="term" value="P:rRNA processing"/>
    <property type="evidence" value="ECO:0007669"/>
    <property type="project" value="InterPro"/>
</dbReference>
<dbReference type="Pfam" id="PF25168">
    <property type="entry name" value="Beta-prop_WDR36-Utp21_2nd"/>
    <property type="match status" value="1"/>
</dbReference>
<comment type="caution">
    <text evidence="7">The sequence shown here is derived from an EMBL/GenBank/DDBJ whole genome shotgun (WGS) entry which is preliminary data.</text>
</comment>
<dbReference type="Pfam" id="PF04192">
    <property type="entry name" value="Utp21"/>
    <property type="match status" value="1"/>
</dbReference>
<evidence type="ECO:0000256" key="1">
    <source>
        <dbReference type="ARBA" id="ARBA00022574"/>
    </source>
</evidence>
<feature type="domain" description="WDR36/Utp21 C-terminal" evidence="5">
    <location>
        <begin position="681"/>
        <end position="984"/>
    </location>
</feature>
<dbReference type="PROSITE" id="PS50082">
    <property type="entry name" value="WD_REPEATS_2"/>
    <property type="match status" value="2"/>
</dbReference>
<keyword evidence="2" id="KW-0677">Repeat</keyword>
<dbReference type="Pfam" id="PF25171">
    <property type="entry name" value="Beta-prop_WDR36-Utp21_1st"/>
    <property type="match status" value="1"/>
</dbReference>
<dbReference type="OrthoDB" id="10250769at2759"/>
<reference evidence="7 8" key="1">
    <citation type="submission" date="2015-12" db="EMBL/GenBank/DDBJ databases">
        <title>Dictyostelia acquired genes for synthesis and detection of signals that induce cell-type specialization by lateral gene transfer from prokaryotes.</title>
        <authorList>
            <person name="Gloeckner G."/>
            <person name="Schaap P."/>
        </authorList>
    </citation>
    <scope>NUCLEOTIDE SEQUENCE [LARGE SCALE GENOMIC DNA]</scope>
    <source>
        <strain evidence="7 8">TK</strain>
    </source>
</reference>
<organism evidence="7 8">
    <name type="scientific">Tieghemostelium lacteum</name>
    <name type="common">Slime mold</name>
    <name type="synonym">Dictyostelium lacteum</name>
    <dbReference type="NCBI Taxonomy" id="361077"/>
    <lineage>
        <taxon>Eukaryota</taxon>
        <taxon>Amoebozoa</taxon>
        <taxon>Evosea</taxon>
        <taxon>Eumycetozoa</taxon>
        <taxon>Dictyostelia</taxon>
        <taxon>Dictyosteliales</taxon>
        <taxon>Raperosteliaceae</taxon>
        <taxon>Tieghemostelium</taxon>
    </lineage>
</organism>
<proteinExistence type="predicted"/>
<dbReference type="OMA" id="CIYAWRA"/>
<name>A0A151Z3W9_TIELA</name>
<gene>
    <name evidence="7" type="ORF">DLAC_10840</name>
</gene>
<dbReference type="InterPro" id="IPR001680">
    <property type="entry name" value="WD40_rpt"/>
</dbReference>
<dbReference type="InterPro" id="IPR011047">
    <property type="entry name" value="Quinoprotein_ADH-like_sf"/>
</dbReference>
<dbReference type="PROSITE" id="PS50294">
    <property type="entry name" value="WD_REPEATS_REGION"/>
    <property type="match status" value="1"/>
</dbReference>
<feature type="region of interest" description="Disordered" evidence="4">
    <location>
        <begin position="795"/>
        <end position="821"/>
    </location>
</feature>
<feature type="region of interest" description="Disordered" evidence="4">
    <location>
        <begin position="749"/>
        <end position="775"/>
    </location>
</feature>
<evidence type="ECO:0000313" key="8">
    <source>
        <dbReference type="Proteomes" id="UP000076078"/>
    </source>
</evidence>
<dbReference type="STRING" id="361077.A0A151Z3W9"/>
<dbReference type="PANTHER" id="PTHR22840">
    <property type="entry name" value="WD REPEAT-CONTAINING PROTEIN 36"/>
    <property type="match status" value="1"/>
</dbReference>
<dbReference type="InterPro" id="IPR015943">
    <property type="entry name" value="WD40/YVTN_repeat-like_dom_sf"/>
</dbReference>
<dbReference type="InParanoid" id="A0A151Z3W9"/>
<dbReference type="Gene3D" id="2.130.10.10">
    <property type="entry name" value="YVTN repeat-like/Quinoprotein amine dehydrogenase"/>
    <property type="match status" value="2"/>
</dbReference>
<dbReference type="SMART" id="SM00320">
    <property type="entry name" value="WD40"/>
    <property type="match status" value="12"/>
</dbReference>
<dbReference type="InterPro" id="IPR019775">
    <property type="entry name" value="WD40_repeat_CS"/>
</dbReference>
<dbReference type="PANTHER" id="PTHR22840:SF12">
    <property type="entry name" value="WD REPEAT-CONTAINING PROTEIN 36"/>
    <property type="match status" value="1"/>
</dbReference>
<feature type="domain" description="WDR36/Utp21 N-terminal" evidence="6">
    <location>
        <begin position="34"/>
        <end position="294"/>
    </location>
</feature>
<dbReference type="EMBL" id="LODT01000049">
    <property type="protein sequence ID" value="KYQ88663.1"/>
    <property type="molecule type" value="Genomic_DNA"/>
</dbReference>
<dbReference type="GO" id="GO:0032040">
    <property type="term" value="C:small-subunit processome"/>
    <property type="evidence" value="ECO:0007669"/>
    <property type="project" value="InterPro"/>
</dbReference>
<evidence type="ECO:0000259" key="6">
    <source>
        <dbReference type="Pfam" id="PF25171"/>
    </source>
</evidence>
<evidence type="ECO:0000259" key="5">
    <source>
        <dbReference type="Pfam" id="PF04192"/>
    </source>
</evidence>
<feature type="repeat" description="WD" evidence="3">
    <location>
        <begin position="261"/>
        <end position="293"/>
    </location>
</feature>
<evidence type="ECO:0000256" key="2">
    <source>
        <dbReference type="ARBA" id="ARBA00022737"/>
    </source>
</evidence>
<dbReference type="AlphaFoldDB" id="A0A151Z3W9"/>
<dbReference type="InterPro" id="IPR059157">
    <property type="entry name" value="WDR36-Utp21_N"/>
</dbReference>
<evidence type="ECO:0000256" key="3">
    <source>
        <dbReference type="PROSITE-ProRule" id="PRU00221"/>
    </source>
</evidence>
<dbReference type="PROSITE" id="PS00678">
    <property type="entry name" value="WD_REPEATS_1"/>
    <property type="match status" value="1"/>
</dbReference>
<dbReference type="GO" id="GO:0034388">
    <property type="term" value="C:Pwp2p-containing subcomplex of 90S preribosome"/>
    <property type="evidence" value="ECO:0007669"/>
    <property type="project" value="TreeGrafter"/>
</dbReference>
<protein>
    <submittedName>
        <fullName evidence="7">WD40 repeat-containing protein</fullName>
    </submittedName>
</protein>
<evidence type="ECO:0000256" key="4">
    <source>
        <dbReference type="SAM" id="MobiDB-lite"/>
    </source>
</evidence>